<evidence type="ECO:0000313" key="3">
    <source>
        <dbReference type="Proteomes" id="UP000015105"/>
    </source>
</evidence>
<accession>A0A453AYZ9</accession>
<dbReference type="AlphaFoldDB" id="A0A453AYZ9"/>
<sequence>GGGGGGRRASTTRASRRAASEPNENDDLAAAPSSSSPSAAAPPFSLPPRSPLAAIADPGRNPRSAPGTPKSLAGTPRACAAASGVRDRSSSIGGAAKRVFDLRDLAAAEVPVEVPHFELDEDPAFWMDRNVQYRFWYD</sequence>
<organism evidence="2 3">
    <name type="scientific">Aegilops tauschii subsp. strangulata</name>
    <name type="common">Goatgrass</name>
    <dbReference type="NCBI Taxonomy" id="200361"/>
    <lineage>
        <taxon>Eukaryota</taxon>
        <taxon>Viridiplantae</taxon>
        <taxon>Streptophyta</taxon>
        <taxon>Embryophyta</taxon>
        <taxon>Tracheophyta</taxon>
        <taxon>Spermatophyta</taxon>
        <taxon>Magnoliopsida</taxon>
        <taxon>Liliopsida</taxon>
        <taxon>Poales</taxon>
        <taxon>Poaceae</taxon>
        <taxon>BOP clade</taxon>
        <taxon>Pooideae</taxon>
        <taxon>Triticodae</taxon>
        <taxon>Triticeae</taxon>
        <taxon>Triticinae</taxon>
        <taxon>Aegilops</taxon>
    </lineage>
</organism>
<reference evidence="2" key="5">
    <citation type="journal article" date="2021" name="G3 (Bethesda)">
        <title>Aegilops tauschii genome assembly Aet v5.0 features greater sequence contiguity and improved annotation.</title>
        <authorList>
            <person name="Wang L."/>
            <person name="Zhu T."/>
            <person name="Rodriguez J.C."/>
            <person name="Deal K.R."/>
            <person name="Dubcovsky J."/>
            <person name="McGuire P.E."/>
            <person name="Lux T."/>
            <person name="Spannagl M."/>
            <person name="Mayer K.F.X."/>
            <person name="Baldrich P."/>
            <person name="Meyers B.C."/>
            <person name="Huo N."/>
            <person name="Gu Y.Q."/>
            <person name="Zhou H."/>
            <person name="Devos K.M."/>
            <person name="Bennetzen J.L."/>
            <person name="Unver T."/>
            <person name="Budak H."/>
            <person name="Gulick P.J."/>
            <person name="Galiba G."/>
            <person name="Kalapos B."/>
            <person name="Nelson D.R."/>
            <person name="Li P."/>
            <person name="You F.M."/>
            <person name="Luo M.C."/>
            <person name="Dvorak J."/>
        </authorList>
    </citation>
    <scope>NUCLEOTIDE SEQUENCE [LARGE SCALE GENOMIC DNA]</scope>
    <source>
        <strain evidence="2">cv. AL8/78</strain>
    </source>
</reference>
<dbReference type="EnsemblPlants" id="AET2Gv20307600.6">
    <property type="protein sequence ID" value="AET2Gv20307600.6"/>
    <property type="gene ID" value="AET2Gv20307600"/>
</dbReference>
<evidence type="ECO:0000256" key="1">
    <source>
        <dbReference type="SAM" id="MobiDB-lite"/>
    </source>
</evidence>
<feature type="compositionally biased region" description="Low complexity" evidence="1">
    <location>
        <begin position="28"/>
        <end position="43"/>
    </location>
</feature>
<reference evidence="3" key="2">
    <citation type="journal article" date="2017" name="Nat. Plants">
        <title>The Aegilops tauschii genome reveals multiple impacts of transposons.</title>
        <authorList>
            <person name="Zhao G."/>
            <person name="Zou C."/>
            <person name="Li K."/>
            <person name="Wang K."/>
            <person name="Li T."/>
            <person name="Gao L."/>
            <person name="Zhang X."/>
            <person name="Wang H."/>
            <person name="Yang Z."/>
            <person name="Liu X."/>
            <person name="Jiang W."/>
            <person name="Mao L."/>
            <person name="Kong X."/>
            <person name="Jiao Y."/>
            <person name="Jia J."/>
        </authorList>
    </citation>
    <scope>NUCLEOTIDE SEQUENCE [LARGE SCALE GENOMIC DNA]</scope>
    <source>
        <strain evidence="3">cv. AL8/78</strain>
    </source>
</reference>
<dbReference type="Gramene" id="AET2Gv20307600.6">
    <property type="protein sequence ID" value="AET2Gv20307600.6"/>
    <property type="gene ID" value="AET2Gv20307600"/>
</dbReference>
<keyword evidence="3" id="KW-1185">Reference proteome</keyword>
<name>A0A453AYZ9_AEGTS</name>
<protein>
    <submittedName>
        <fullName evidence="2">Uncharacterized protein</fullName>
    </submittedName>
</protein>
<dbReference type="Proteomes" id="UP000015105">
    <property type="component" value="Chromosome 2D"/>
</dbReference>
<reference evidence="2" key="3">
    <citation type="journal article" date="2017" name="Nature">
        <title>Genome sequence of the progenitor of the wheat D genome Aegilops tauschii.</title>
        <authorList>
            <person name="Luo M.C."/>
            <person name="Gu Y.Q."/>
            <person name="Puiu D."/>
            <person name="Wang H."/>
            <person name="Twardziok S.O."/>
            <person name="Deal K.R."/>
            <person name="Huo N."/>
            <person name="Zhu T."/>
            <person name="Wang L."/>
            <person name="Wang Y."/>
            <person name="McGuire P.E."/>
            <person name="Liu S."/>
            <person name="Long H."/>
            <person name="Ramasamy R.K."/>
            <person name="Rodriguez J.C."/>
            <person name="Van S.L."/>
            <person name="Yuan L."/>
            <person name="Wang Z."/>
            <person name="Xia Z."/>
            <person name="Xiao L."/>
            <person name="Anderson O.D."/>
            <person name="Ouyang S."/>
            <person name="Liang Y."/>
            <person name="Zimin A.V."/>
            <person name="Pertea G."/>
            <person name="Qi P."/>
            <person name="Bennetzen J.L."/>
            <person name="Dai X."/>
            <person name="Dawson M.W."/>
            <person name="Muller H.G."/>
            <person name="Kugler K."/>
            <person name="Rivarola-Duarte L."/>
            <person name="Spannagl M."/>
            <person name="Mayer K.F.X."/>
            <person name="Lu F.H."/>
            <person name="Bevan M.W."/>
            <person name="Leroy P."/>
            <person name="Li P."/>
            <person name="You F.M."/>
            <person name="Sun Q."/>
            <person name="Liu Z."/>
            <person name="Lyons E."/>
            <person name="Wicker T."/>
            <person name="Salzberg S.L."/>
            <person name="Devos K.M."/>
            <person name="Dvorak J."/>
        </authorList>
    </citation>
    <scope>NUCLEOTIDE SEQUENCE [LARGE SCALE GENOMIC DNA]</scope>
    <source>
        <strain evidence="2">cv. AL8/78</strain>
    </source>
</reference>
<reference evidence="2" key="4">
    <citation type="submission" date="2019-03" db="UniProtKB">
        <authorList>
            <consortium name="EnsemblPlants"/>
        </authorList>
    </citation>
    <scope>IDENTIFICATION</scope>
</reference>
<evidence type="ECO:0000313" key="2">
    <source>
        <dbReference type="EnsemblPlants" id="AET2Gv20307600.6"/>
    </source>
</evidence>
<feature type="region of interest" description="Disordered" evidence="1">
    <location>
        <begin position="1"/>
        <end position="91"/>
    </location>
</feature>
<reference evidence="3" key="1">
    <citation type="journal article" date="2014" name="Science">
        <title>Ancient hybridizations among the ancestral genomes of bread wheat.</title>
        <authorList>
            <consortium name="International Wheat Genome Sequencing Consortium,"/>
            <person name="Marcussen T."/>
            <person name="Sandve S.R."/>
            <person name="Heier L."/>
            <person name="Spannagl M."/>
            <person name="Pfeifer M."/>
            <person name="Jakobsen K.S."/>
            <person name="Wulff B.B."/>
            <person name="Steuernagel B."/>
            <person name="Mayer K.F."/>
            <person name="Olsen O.A."/>
        </authorList>
    </citation>
    <scope>NUCLEOTIDE SEQUENCE [LARGE SCALE GENOMIC DNA]</scope>
    <source>
        <strain evidence="3">cv. AL8/78</strain>
    </source>
</reference>
<proteinExistence type="predicted"/>